<gene>
    <name evidence="1" type="ORF">ACFSR0_01545</name>
</gene>
<comment type="caution">
    <text evidence="1">The sequence shown here is derived from an EMBL/GenBank/DDBJ whole genome shotgun (WGS) entry which is preliminary data.</text>
</comment>
<dbReference type="Proteomes" id="UP001597427">
    <property type="component" value="Unassembled WGS sequence"/>
</dbReference>
<protein>
    <submittedName>
        <fullName evidence="1">DUF5960 family protein</fullName>
    </submittedName>
</protein>
<organism evidence="1 2">
    <name type="scientific">Enterococcus camelliae</name>
    <dbReference type="NCBI Taxonomy" id="453959"/>
    <lineage>
        <taxon>Bacteria</taxon>
        <taxon>Bacillati</taxon>
        <taxon>Bacillota</taxon>
        <taxon>Bacilli</taxon>
        <taxon>Lactobacillales</taxon>
        <taxon>Enterococcaceae</taxon>
        <taxon>Enterococcus</taxon>
    </lineage>
</organism>
<proteinExistence type="predicted"/>
<evidence type="ECO:0000313" key="1">
    <source>
        <dbReference type="EMBL" id="MFD2728120.1"/>
    </source>
</evidence>
<dbReference type="InterPro" id="IPR046004">
    <property type="entry name" value="DUF5960"/>
</dbReference>
<name>A0ABW5THW4_9ENTE</name>
<sequence>MSLTNRSLSFDYFTENAERFTKDFTNYVVTEIPFFALQDELLHLMDKRQITYFKIPSYKCIDKKEHIFYFRLEYLNEYKAMKIYHYLGMDLKK</sequence>
<accession>A0ABW5THW4</accession>
<evidence type="ECO:0000313" key="2">
    <source>
        <dbReference type="Proteomes" id="UP001597427"/>
    </source>
</evidence>
<dbReference type="Pfam" id="PF19385">
    <property type="entry name" value="DUF5960"/>
    <property type="match status" value="1"/>
</dbReference>
<reference evidence="2" key="1">
    <citation type="journal article" date="2019" name="Int. J. Syst. Evol. Microbiol.">
        <title>The Global Catalogue of Microorganisms (GCM) 10K type strain sequencing project: providing services to taxonomists for standard genome sequencing and annotation.</title>
        <authorList>
            <consortium name="The Broad Institute Genomics Platform"/>
            <consortium name="The Broad Institute Genome Sequencing Center for Infectious Disease"/>
            <person name="Wu L."/>
            <person name="Ma J."/>
        </authorList>
    </citation>
    <scope>NUCLEOTIDE SEQUENCE [LARGE SCALE GENOMIC DNA]</scope>
    <source>
        <strain evidence="2">TISTR 932</strain>
    </source>
</reference>
<keyword evidence="2" id="KW-1185">Reference proteome</keyword>
<dbReference type="EMBL" id="JBHUMO010000008">
    <property type="protein sequence ID" value="MFD2728120.1"/>
    <property type="molecule type" value="Genomic_DNA"/>
</dbReference>
<dbReference type="RefSeq" id="WP_379979206.1">
    <property type="nucleotide sequence ID" value="NZ_JBHUMO010000008.1"/>
</dbReference>